<reference evidence="2" key="2">
    <citation type="journal article" date="2015" name="Data Brief">
        <title>Shoot transcriptome of the giant reed, Arundo donax.</title>
        <authorList>
            <person name="Barrero R.A."/>
            <person name="Guerrero F.D."/>
            <person name="Moolhuijzen P."/>
            <person name="Goolsby J.A."/>
            <person name="Tidwell J."/>
            <person name="Bellgard S.E."/>
            <person name="Bellgard M.I."/>
        </authorList>
    </citation>
    <scope>NUCLEOTIDE SEQUENCE</scope>
    <source>
        <tissue evidence="2">Shoot tissue taken approximately 20 cm above the soil surface</tissue>
    </source>
</reference>
<protein>
    <submittedName>
        <fullName evidence="2">Uncharacterized protein</fullName>
    </submittedName>
</protein>
<evidence type="ECO:0000256" key="1">
    <source>
        <dbReference type="SAM" id="MobiDB-lite"/>
    </source>
</evidence>
<feature type="region of interest" description="Disordered" evidence="1">
    <location>
        <begin position="1"/>
        <end position="39"/>
    </location>
</feature>
<dbReference type="EMBL" id="GBRH01268748">
    <property type="protein sequence ID" value="JAD29147.1"/>
    <property type="molecule type" value="Transcribed_RNA"/>
</dbReference>
<organism evidence="2">
    <name type="scientific">Arundo donax</name>
    <name type="common">Giant reed</name>
    <name type="synonym">Donax arundinaceus</name>
    <dbReference type="NCBI Taxonomy" id="35708"/>
    <lineage>
        <taxon>Eukaryota</taxon>
        <taxon>Viridiplantae</taxon>
        <taxon>Streptophyta</taxon>
        <taxon>Embryophyta</taxon>
        <taxon>Tracheophyta</taxon>
        <taxon>Spermatophyta</taxon>
        <taxon>Magnoliopsida</taxon>
        <taxon>Liliopsida</taxon>
        <taxon>Poales</taxon>
        <taxon>Poaceae</taxon>
        <taxon>PACMAD clade</taxon>
        <taxon>Arundinoideae</taxon>
        <taxon>Arundineae</taxon>
        <taxon>Arundo</taxon>
    </lineage>
</organism>
<feature type="compositionally biased region" description="Basic residues" evidence="1">
    <location>
        <begin position="29"/>
        <end position="39"/>
    </location>
</feature>
<dbReference type="AlphaFoldDB" id="A0A0A8Z2U6"/>
<name>A0A0A8Z2U6_ARUDO</name>
<evidence type="ECO:0000313" key="2">
    <source>
        <dbReference type="EMBL" id="JAD29147.1"/>
    </source>
</evidence>
<proteinExistence type="predicted"/>
<reference evidence="2" key="1">
    <citation type="submission" date="2014-09" db="EMBL/GenBank/DDBJ databases">
        <authorList>
            <person name="Magalhaes I.L.F."/>
            <person name="Oliveira U."/>
            <person name="Santos F.R."/>
            <person name="Vidigal T.H.D.A."/>
            <person name="Brescovit A.D."/>
            <person name="Santos A.J."/>
        </authorList>
    </citation>
    <scope>NUCLEOTIDE SEQUENCE</scope>
    <source>
        <tissue evidence="2">Shoot tissue taken approximately 20 cm above the soil surface</tissue>
    </source>
</reference>
<sequence>MPDAGARGSLDLRLTHTVTPPPPPTDRRTCRRAGARGGT</sequence>
<accession>A0A0A8Z2U6</accession>